<evidence type="ECO:0000256" key="7">
    <source>
        <dbReference type="ARBA" id="ARBA00023136"/>
    </source>
</evidence>
<dbReference type="Pfam" id="PF00795">
    <property type="entry name" value="CN_hydrolase"/>
    <property type="match status" value="1"/>
</dbReference>
<keyword evidence="6 9" id="KW-1133">Transmembrane helix</keyword>
<sequence>MFYSLTMLSNRYATLISGMLSGFIFAPYFLLPAIFPLSLLCFQIYQALSWRHAAIYGFIFGFGHFLTGLYWISIGVSVYIEEFWWAMPFALFGLPLVLSCFIAAGCYICWFMRNSKYYHFVFCVCWIFFEWLRSWIFTGLPWNLLGYALSFSEILIQITSIVSIYGLSFIIIYSATSLHHLLVKQRPDFVIALTTAGLIWSIIIAYGVFRLHSNPTKFSNIQVRLVQPSIPQLAKWDLEQFWQHLDLHLSLSQAPGNPDLIIWSEASLVVPYTYPAIKYKLLEMLNNTGAILLAGGITDNGKQNDATQIYTALYALTADGEQLFEYHKSHLVPFGEYMPLKHIIPLKKLTPGFIDYTEGTANIVNLDKFNLVIRPLICYESIFPNEVRVSNNIADVIINVTNDAWYGKSSGPHQHFYISRMRAIENGLPMIRVANNGISAIIDPIGRITKKLDLNQIDFVDGFIPEKLATPTLYSLVGDSTTLVIVFLVLLIQFMIKSLLSYRTVRYCKA</sequence>
<comment type="catalytic activity">
    <reaction evidence="9">
        <text>N-terminal S-1,2-diacyl-sn-glyceryl-L-cysteinyl-[lipoprotein] + a glycerophospholipid = N-acyl-S-1,2-diacyl-sn-glyceryl-L-cysteinyl-[lipoprotein] + a 2-acyl-sn-glycero-3-phospholipid + H(+)</text>
        <dbReference type="Rhea" id="RHEA:48228"/>
        <dbReference type="Rhea" id="RHEA-COMP:14681"/>
        <dbReference type="Rhea" id="RHEA-COMP:14684"/>
        <dbReference type="ChEBI" id="CHEBI:15378"/>
        <dbReference type="ChEBI" id="CHEBI:136912"/>
        <dbReference type="ChEBI" id="CHEBI:140656"/>
        <dbReference type="ChEBI" id="CHEBI:140657"/>
        <dbReference type="ChEBI" id="CHEBI:140660"/>
        <dbReference type="EC" id="2.3.1.269"/>
    </reaction>
</comment>
<keyword evidence="3 9" id="KW-1003">Cell membrane</keyword>
<evidence type="ECO:0000256" key="6">
    <source>
        <dbReference type="ARBA" id="ARBA00022989"/>
    </source>
</evidence>
<proteinExistence type="inferred from homology"/>
<dbReference type="EC" id="2.3.1.269" evidence="9"/>
<dbReference type="PANTHER" id="PTHR38686:SF1">
    <property type="entry name" value="APOLIPOPROTEIN N-ACYLTRANSFERASE"/>
    <property type="match status" value="1"/>
</dbReference>
<evidence type="ECO:0000256" key="9">
    <source>
        <dbReference type="HAMAP-Rule" id="MF_01148"/>
    </source>
</evidence>
<comment type="pathway">
    <text evidence="9">Protein modification; lipoprotein biosynthesis (N-acyl transfer).</text>
</comment>
<evidence type="ECO:0000256" key="4">
    <source>
        <dbReference type="ARBA" id="ARBA00022679"/>
    </source>
</evidence>
<feature type="transmembrane region" description="Helical" evidence="9">
    <location>
        <begin position="473"/>
        <end position="496"/>
    </location>
</feature>
<reference evidence="11 12" key="1">
    <citation type="submission" date="2022-10" db="EMBL/GenBank/DDBJ databases">
        <title>Host association and intracellularity evolved multiple times independently in the Rickettsiales.</title>
        <authorList>
            <person name="Castelli M."/>
            <person name="Nardi T."/>
            <person name="Gammuto L."/>
            <person name="Bellinzona G."/>
            <person name="Sabaneyeva E."/>
            <person name="Potekhin A."/>
            <person name="Serra V."/>
            <person name="Petroni G."/>
            <person name="Sassera D."/>
        </authorList>
    </citation>
    <scope>NUCLEOTIDE SEQUENCE [LARGE SCALE GENOMIC DNA]</scope>
    <source>
        <strain evidence="11 12">Kr 154-4</strain>
    </source>
</reference>
<dbReference type="EMBL" id="CP112932">
    <property type="protein sequence ID" value="WPY00679.1"/>
    <property type="molecule type" value="Genomic_DNA"/>
</dbReference>
<dbReference type="PANTHER" id="PTHR38686">
    <property type="entry name" value="APOLIPOPROTEIN N-ACYLTRANSFERASE"/>
    <property type="match status" value="1"/>
</dbReference>
<dbReference type="SUPFAM" id="SSF56317">
    <property type="entry name" value="Carbon-nitrogen hydrolase"/>
    <property type="match status" value="1"/>
</dbReference>
<dbReference type="InterPro" id="IPR045378">
    <property type="entry name" value="LNT_N"/>
</dbReference>
<keyword evidence="5 9" id="KW-0812">Transmembrane</keyword>
<feature type="transmembrane region" description="Helical" evidence="9">
    <location>
        <begin position="54"/>
        <end position="80"/>
    </location>
</feature>
<dbReference type="PROSITE" id="PS50263">
    <property type="entry name" value="CN_HYDROLASE"/>
    <property type="match status" value="1"/>
</dbReference>
<comment type="subcellular location">
    <subcellularLocation>
        <location evidence="1 9">Cell membrane</location>
        <topology evidence="1 9">Multi-pass membrane protein</topology>
    </subcellularLocation>
</comment>
<organism evidence="11 12">
    <name type="scientific">Candidatus Trichorickettsia mobilis</name>
    <dbReference type="NCBI Taxonomy" id="1346319"/>
    <lineage>
        <taxon>Bacteria</taxon>
        <taxon>Pseudomonadati</taxon>
        <taxon>Pseudomonadota</taxon>
        <taxon>Alphaproteobacteria</taxon>
        <taxon>Rickettsiales</taxon>
        <taxon>Rickettsiaceae</taxon>
        <taxon>Rickettsieae</taxon>
        <taxon>Candidatus Trichorickettsia</taxon>
    </lineage>
</organism>
<gene>
    <name evidence="9" type="primary">lnt</name>
    <name evidence="11" type="ORF">Trichorick_00563</name>
</gene>
<evidence type="ECO:0000256" key="5">
    <source>
        <dbReference type="ARBA" id="ARBA00022692"/>
    </source>
</evidence>
<dbReference type="CDD" id="cd07571">
    <property type="entry name" value="ALP_N-acyl_transferase"/>
    <property type="match status" value="1"/>
</dbReference>
<keyword evidence="4 9" id="KW-0808">Transferase</keyword>
<evidence type="ECO:0000256" key="2">
    <source>
        <dbReference type="ARBA" id="ARBA00010065"/>
    </source>
</evidence>
<feature type="transmembrane region" description="Helical" evidence="9">
    <location>
        <begin position="12"/>
        <end position="42"/>
    </location>
</feature>
<feature type="transmembrane region" description="Helical" evidence="9">
    <location>
        <begin position="86"/>
        <end position="110"/>
    </location>
</feature>
<evidence type="ECO:0000259" key="10">
    <source>
        <dbReference type="PROSITE" id="PS50263"/>
    </source>
</evidence>
<accession>A0ABZ0URL3</accession>
<dbReference type="Gene3D" id="3.60.110.10">
    <property type="entry name" value="Carbon-nitrogen hydrolase"/>
    <property type="match status" value="1"/>
</dbReference>
<name>A0ABZ0URL3_9RICK</name>
<protein>
    <recommendedName>
        <fullName evidence="9">Apolipoprotein N-acyltransferase</fullName>
        <shortName evidence="9">ALP N-acyltransferase</shortName>
        <ecNumber evidence="9">2.3.1.269</ecNumber>
    </recommendedName>
</protein>
<feature type="transmembrane region" description="Helical" evidence="9">
    <location>
        <begin position="154"/>
        <end position="176"/>
    </location>
</feature>
<feature type="transmembrane region" description="Helical" evidence="9">
    <location>
        <begin position="117"/>
        <end position="134"/>
    </location>
</feature>
<evidence type="ECO:0000256" key="8">
    <source>
        <dbReference type="ARBA" id="ARBA00023315"/>
    </source>
</evidence>
<dbReference type="Proteomes" id="UP001326613">
    <property type="component" value="Chromosome"/>
</dbReference>
<feature type="transmembrane region" description="Helical" evidence="9">
    <location>
        <begin position="188"/>
        <end position="209"/>
    </location>
</feature>
<dbReference type="InterPro" id="IPR036526">
    <property type="entry name" value="C-N_Hydrolase_sf"/>
</dbReference>
<dbReference type="HAMAP" id="MF_01148">
    <property type="entry name" value="Lnt"/>
    <property type="match status" value="1"/>
</dbReference>
<evidence type="ECO:0000256" key="3">
    <source>
        <dbReference type="ARBA" id="ARBA00022475"/>
    </source>
</evidence>
<keyword evidence="8 9" id="KW-0012">Acyltransferase</keyword>
<dbReference type="InterPro" id="IPR004563">
    <property type="entry name" value="Apolipo_AcylTrfase"/>
</dbReference>
<feature type="domain" description="CN hydrolase" evidence="10">
    <location>
        <begin position="226"/>
        <end position="473"/>
    </location>
</feature>
<dbReference type="InterPro" id="IPR003010">
    <property type="entry name" value="C-N_Hydrolase"/>
</dbReference>
<keyword evidence="7 9" id="KW-0472">Membrane</keyword>
<comment type="function">
    <text evidence="9">Catalyzes the phospholipid dependent N-acylation of the N-terminal cysteine of apolipoprotein, the last step in lipoprotein maturation.</text>
</comment>
<dbReference type="NCBIfam" id="TIGR00546">
    <property type="entry name" value="lnt"/>
    <property type="match status" value="1"/>
</dbReference>
<evidence type="ECO:0000256" key="1">
    <source>
        <dbReference type="ARBA" id="ARBA00004651"/>
    </source>
</evidence>
<keyword evidence="12" id="KW-1185">Reference proteome</keyword>
<comment type="similarity">
    <text evidence="2 9">Belongs to the CN hydrolase family. Apolipoprotein N-acyltransferase subfamily.</text>
</comment>
<evidence type="ECO:0000313" key="12">
    <source>
        <dbReference type="Proteomes" id="UP001326613"/>
    </source>
</evidence>
<evidence type="ECO:0000313" key="11">
    <source>
        <dbReference type="EMBL" id="WPY00679.1"/>
    </source>
</evidence>
<dbReference type="Pfam" id="PF20154">
    <property type="entry name" value="LNT_N"/>
    <property type="match status" value="1"/>
</dbReference>